<dbReference type="AlphaFoldDB" id="A0A1V0B310"/>
<sequence length="532" mass="59677">MSPQFNARLDLLSQPAHRQRLRDCQHGIEKESLRISVDGRLAQTPHPLGLGSALTHPSITTDYSEALLELITPVHSRIETLFESLDAVHRFTYSQLGDELLWTESMPCWLPETDAEIPIAWYGTSNIGTLKHVYRRGLAIRYGKAMQCIAGIHYNFSLPPQLWALLQEHDGSPLSARDYQSERYVGLIRNFRRYAWLLMYLFGASPALCASFLQGRDHKLEQLGDKSLYLPYATSLRMSDLGYNNNAQSGLNVCYNSLDSYINSMLQAISLPYAPYAALGTHDSQGQWQQLNTNLLQIENEFYSPIRPKRVTHSGEKPVHALASRGVEYVEVRCMDIDPFTPLGIEPATARFLDSFLLYCALEDSPFMDSQACDEAASNFALSVKRGREPGLMLGRGGAGAELRHWGLELLESIERCARLLDQTHQTQAYSEALSVQQAKLHDPALTPSARVLAAIEQHGNSFFRFALAQSQAHQAYFLEHPLEPEQQRAFQAQADSSQAEQAALEAADDVDFDTFVARYLAQQPQDQALRA</sequence>
<accession>A0A1V0B310</accession>
<dbReference type="NCBIfam" id="TIGR01434">
    <property type="entry name" value="glu_cys_ligase"/>
    <property type="match status" value="1"/>
</dbReference>
<dbReference type="Proteomes" id="UP000243488">
    <property type="component" value="Chromosome"/>
</dbReference>
<dbReference type="EMBL" id="CP020100">
    <property type="protein sequence ID" value="AQZ94328.1"/>
    <property type="molecule type" value="Genomic_DNA"/>
</dbReference>
<dbReference type="SUPFAM" id="SSF55931">
    <property type="entry name" value="Glutamine synthetase/guanido kinase"/>
    <property type="match status" value="1"/>
</dbReference>
<organism evidence="11 12">
    <name type="scientific">Halopseudomonas phragmitis</name>
    <dbReference type="NCBI Taxonomy" id="1931241"/>
    <lineage>
        <taxon>Bacteria</taxon>
        <taxon>Pseudomonadati</taxon>
        <taxon>Pseudomonadota</taxon>
        <taxon>Gammaproteobacteria</taxon>
        <taxon>Pseudomonadales</taxon>
        <taxon>Pseudomonadaceae</taxon>
        <taxon>Halopseudomonas</taxon>
    </lineage>
</organism>
<dbReference type="GO" id="GO:0005524">
    <property type="term" value="F:ATP binding"/>
    <property type="evidence" value="ECO:0007669"/>
    <property type="project" value="UniProtKB-KW"/>
</dbReference>
<dbReference type="InterPro" id="IPR007370">
    <property type="entry name" value="Glu_cys_ligase"/>
</dbReference>
<reference evidence="11 12" key="1">
    <citation type="submission" date="2017-03" db="EMBL/GenBank/DDBJ databases">
        <title>Complete genome sequence of the novel DNRA strain Pseudomonas sp. S-6-2 isolated from Chinese polluted river sediment. Journal of Biotechnology.</title>
        <authorList>
            <person name="Li J."/>
            <person name="Xiang F."/>
            <person name="Wang L."/>
            <person name="Xi L."/>
            <person name="Liu J."/>
        </authorList>
    </citation>
    <scope>NUCLEOTIDE SEQUENCE [LARGE SCALE GENOMIC DNA]</scope>
    <source>
        <strain evidence="11 12">S-6-2</strain>
    </source>
</reference>
<dbReference type="GO" id="GO:0005829">
    <property type="term" value="C:cytosol"/>
    <property type="evidence" value="ECO:0007669"/>
    <property type="project" value="TreeGrafter"/>
</dbReference>
<dbReference type="UniPathway" id="UPA00142">
    <property type="reaction ID" value="UER00209"/>
</dbReference>
<dbReference type="InterPro" id="IPR006334">
    <property type="entry name" value="Glut_cys_ligase"/>
</dbReference>
<evidence type="ECO:0000256" key="4">
    <source>
        <dbReference type="ARBA" id="ARBA00022684"/>
    </source>
</evidence>
<dbReference type="PANTHER" id="PTHR38761:SF1">
    <property type="entry name" value="GLUTAMATE--CYSTEINE LIGASE"/>
    <property type="match status" value="1"/>
</dbReference>
<evidence type="ECO:0000256" key="9">
    <source>
        <dbReference type="RuleBase" id="RU004391"/>
    </source>
</evidence>
<keyword evidence="3 8" id="KW-0436">Ligase</keyword>
<dbReference type="Pfam" id="PF04262">
    <property type="entry name" value="Glu_cys_ligase"/>
    <property type="match status" value="1"/>
</dbReference>
<dbReference type="GO" id="GO:0046872">
    <property type="term" value="F:metal ion binding"/>
    <property type="evidence" value="ECO:0007669"/>
    <property type="project" value="TreeGrafter"/>
</dbReference>
<evidence type="ECO:0000256" key="3">
    <source>
        <dbReference type="ARBA" id="ARBA00022598"/>
    </source>
</evidence>
<comment type="pathway">
    <text evidence="1 8 9">Sulfur metabolism; glutathione biosynthesis; glutathione from L-cysteine and L-glutamate: step 1/2.</text>
</comment>
<dbReference type="HAMAP" id="MF_00578">
    <property type="entry name" value="Glu_cys_ligase"/>
    <property type="match status" value="1"/>
</dbReference>
<keyword evidence="12" id="KW-1185">Reference proteome</keyword>
<dbReference type="KEGG" id="ppha:BVH74_05985"/>
<proteinExistence type="inferred from homology"/>
<evidence type="ECO:0000313" key="11">
    <source>
        <dbReference type="EMBL" id="AQZ94328.1"/>
    </source>
</evidence>
<evidence type="ECO:0000256" key="6">
    <source>
        <dbReference type="ARBA" id="ARBA00022840"/>
    </source>
</evidence>
<protein>
    <recommendedName>
        <fullName evidence="8">Glutamate--cysteine ligase</fullName>
        <ecNumber evidence="8">6.3.2.2</ecNumber>
    </recommendedName>
    <alternativeName>
        <fullName evidence="8">Gamma-ECS</fullName>
        <shortName evidence="8">GCS</shortName>
    </alternativeName>
    <alternativeName>
        <fullName evidence="8">Gamma-glutamylcysteine synthetase</fullName>
    </alternativeName>
</protein>
<evidence type="ECO:0000256" key="2">
    <source>
        <dbReference type="ARBA" id="ARBA00008772"/>
    </source>
</evidence>
<keyword evidence="4 8" id="KW-0317">Glutathione biosynthesis</keyword>
<evidence type="ECO:0000256" key="5">
    <source>
        <dbReference type="ARBA" id="ARBA00022741"/>
    </source>
</evidence>
<dbReference type="InterPro" id="IPR014746">
    <property type="entry name" value="Gln_synth/guanido_kin_cat_dom"/>
</dbReference>
<comment type="catalytic activity">
    <reaction evidence="7 8 9">
        <text>L-cysteine + L-glutamate + ATP = gamma-L-glutamyl-L-cysteine + ADP + phosphate + H(+)</text>
        <dbReference type="Rhea" id="RHEA:13285"/>
        <dbReference type="ChEBI" id="CHEBI:15378"/>
        <dbReference type="ChEBI" id="CHEBI:29985"/>
        <dbReference type="ChEBI" id="CHEBI:30616"/>
        <dbReference type="ChEBI" id="CHEBI:35235"/>
        <dbReference type="ChEBI" id="CHEBI:43474"/>
        <dbReference type="ChEBI" id="CHEBI:58173"/>
        <dbReference type="ChEBI" id="CHEBI:456216"/>
        <dbReference type="EC" id="6.3.2.2"/>
    </reaction>
</comment>
<evidence type="ECO:0000313" key="12">
    <source>
        <dbReference type="Proteomes" id="UP000243488"/>
    </source>
</evidence>
<dbReference type="RefSeq" id="WP_080049181.1">
    <property type="nucleotide sequence ID" value="NZ_CP020100.1"/>
</dbReference>
<feature type="domain" description="Glutamate--cysteine ligase" evidence="10">
    <location>
        <begin position="10"/>
        <end position="380"/>
    </location>
</feature>
<dbReference type="EC" id="6.3.2.2" evidence="8"/>
<keyword evidence="6 8" id="KW-0067">ATP-binding</keyword>
<dbReference type="GO" id="GO:0004357">
    <property type="term" value="F:glutamate-cysteine ligase activity"/>
    <property type="evidence" value="ECO:0007669"/>
    <property type="project" value="UniProtKB-UniRule"/>
</dbReference>
<evidence type="ECO:0000256" key="1">
    <source>
        <dbReference type="ARBA" id="ARBA00005006"/>
    </source>
</evidence>
<evidence type="ECO:0000259" key="10">
    <source>
        <dbReference type="Pfam" id="PF04262"/>
    </source>
</evidence>
<evidence type="ECO:0000256" key="8">
    <source>
        <dbReference type="HAMAP-Rule" id="MF_00578"/>
    </source>
</evidence>
<dbReference type="GO" id="GO:0006750">
    <property type="term" value="P:glutathione biosynthetic process"/>
    <property type="evidence" value="ECO:0007669"/>
    <property type="project" value="UniProtKB-UniRule"/>
</dbReference>
<dbReference type="PANTHER" id="PTHR38761">
    <property type="entry name" value="GLUTAMATE--CYSTEINE LIGASE"/>
    <property type="match status" value="1"/>
</dbReference>
<evidence type="ECO:0000256" key="7">
    <source>
        <dbReference type="ARBA" id="ARBA00048819"/>
    </source>
</evidence>
<dbReference type="STRING" id="1931241.BVH74_05985"/>
<name>A0A1V0B310_9GAMM</name>
<gene>
    <name evidence="8" type="primary">gshA</name>
    <name evidence="11" type="ORF">BVH74_05985</name>
</gene>
<dbReference type="Gene3D" id="3.30.590.20">
    <property type="match status" value="1"/>
</dbReference>
<comment type="similarity">
    <text evidence="2 8">Belongs to the glutamate--cysteine ligase type 1 family. Type 1 subfamily.</text>
</comment>
<keyword evidence="5 8" id="KW-0547">Nucleotide-binding</keyword>